<accession>A0A5J4VNJ0</accession>
<evidence type="ECO:0000313" key="1">
    <source>
        <dbReference type="EMBL" id="KAA6384217.1"/>
    </source>
</evidence>
<comment type="caution">
    <text evidence="1">The sequence shown here is derived from an EMBL/GenBank/DDBJ whole genome shotgun (WGS) entry which is preliminary data.</text>
</comment>
<dbReference type="EMBL" id="SNRW01005864">
    <property type="protein sequence ID" value="KAA6384217.1"/>
    <property type="molecule type" value="Genomic_DNA"/>
</dbReference>
<dbReference type="AlphaFoldDB" id="A0A5J4VNJ0"/>
<protein>
    <submittedName>
        <fullName evidence="1">Uncharacterized protein</fullName>
    </submittedName>
</protein>
<gene>
    <name evidence="1" type="ORF">EZS28_020256</name>
</gene>
<sequence>MDYQFVTELSFCNLSTLPRLPNVIYVGCGTSVAPTATSTAVASKSRAVGRQTASAAAHVTNTAVAGPFAQGFSSILKSKRETNFNQLGQELQFPGQKQEHLTIITGDSTILAKPIIITMGKDDEELQLANITPLLNGKTPAQITSITAVDTPAKVEQQAGKTRWCQFTAEMAKPAPYDSKYKNELVKLDGMGAINLEKLLRVQIPPNIQIDNCAAFFFNPYEGLTHTLNDGIVNDGILIAQLFISKRYNVVYLCDATHHEYYTPTD</sequence>
<name>A0A5J4VNJ0_9EUKA</name>
<organism evidence="1 2">
    <name type="scientific">Streblomastix strix</name>
    <dbReference type="NCBI Taxonomy" id="222440"/>
    <lineage>
        <taxon>Eukaryota</taxon>
        <taxon>Metamonada</taxon>
        <taxon>Preaxostyla</taxon>
        <taxon>Oxymonadida</taxon>
        <taxon>Streblomastigidae</taxon>
        <taxon>Streblomastix</taxon>
    </lineage>
</organism>
<proteinExistence type="predicted"/>
<evidence type="ECO:0000313" key="2">
    <source>
        <dbReference type="Proteomes" id="UP000324800"/>
    </source>
</evidence>
<reference evidence="1 2" key="1">
    <citation type="submission" date="2019-03" db="EMBL/GenBank/DDBJ databases">
        <title>Single cell metagenomics reveals metabolic interactions within the superorganism composed of flagellate Streblomastix strix and complex community of Bacteroidetes bacteria on its surface.</title>
        <authorList>
            <person name="Treitli S.C."/>
            <person name="Kolisko M."/>
            <person name="Husnik F."/>
            <person name="Keeling P."/>
            <person name="Hampl V."/>
        </authorList>
    </citation>
    <scope>NUCLEOTIDE SEQUENCE [LARGE SCALE GENOMIC DNA]</scope>
    <source>
        <strain evidence="1">ST1C</strain>
    </source>
</reference>
<dbReference type="Proteomes" id="UP000324800">
    <property type="component" value="Unassembled WGS sequence"/>
</dbReference>